<accession>A0A0X1KXS3</accession>
<dbReference type="Proteomes" id="UP000004687">
    <property type="component" value="Unassembled WGS sequence"/>
</dbReference>
<protein>
    <submittedName>
        <fullName evidence="1">Uncharacterized protein</fullName>
    </submittedName>
</protein>
<gene>
    <name evidence="1" type="ORF">VchoM_01097</name>
</gene>
<proteinExistence type="predicted"/>
<evidence type="ECO:0000313" key="1">
    <source>
        <dbReference type="EMBL" id="EET23070.1"/>
    </source>
</evidence>
<dbReference type="HOGENOM" id="CLU_3013077_0_0_6"/>
<organism evidence="1">
    <name type="scientific">Vibrio cholerae (strain MO10)</name>
    <dbReference type="NCBI Taxonomy" id="345072"/>
    <lineage>
        <taxon>Bacteria</taxon>
        <taxon>Pseudomonadati</taxon>
        <taxon>Pseudomonadota</taxon>
        <taxon>Gammaproteobacteria</taxon>
        <taxon>Vibrionales</taxon>
        <taxon>Vibrionaceae</taxon>
        <taxon>Vibrio</taxon>
    </lineage>
</organism>
<dbReference type="AlphaFoldDB" id="A0A0X1KXS3"/>
<sequence length="56" mass="6487">MHALLTVEVRMCTECDFVKNLLIKLFGKNDYLLTFLDSCYLALQINGKSASPREYR</sequence>
<reference evidence="1" key="2">
    <citation type="submission" date="2008-07" db="EMBL/GenBank/DDBJ databases">
        <authorList>
            <consortium name="Broad Institute Genome Sequencing Platform"/>
            <person name="Colwell R."/>
            <person name="Grim C.J."/>
            <person name="Young S."/>
            <person name="Jaffe D."/>
            <person name="Gnerre S."/>
            <person name="Berlin A."/>
            <person name="Heiman D."/>
            <person name="Hepburn T."/>
            <person name="Shea T."/>
            <person name="Sykes S."/>
            <person name="Alvarado L."/>
            <person name="Kodira C."/>
            <person name="Heidelberg J."/>
            <person name="Lander E."/>
            <person name="Galagan J."/>
            <person name="Nusbaum C."/>
            <person name="Birren B."/>
        </authorList>
    </citation>
    <scope>NUCLEOTIDE SEQUENCE [LARGE SCALE GENOMIC DNA]</scope>
    <source>
        <strain evidence="1">MO10</strain>
    </source>
</reference>
<name>A0A0X1KXS3_VIBCO</name>
<reference evidence="1" key="1">
    <citation type="submission" date="2005-09" db="EMBL/GenBank/DDBJ databases">
        <title>Annotation of Vibrio cholerae MO10.</title>
        <authorList>
            <person name="Colwell R."/>
            <person name="Grim C.J."/>
            <person name="Young S."/>
            <person name="Jaffe D."/>
            <person name="Gnerre S."/>
            <person name="Berlin A."/>
            <person name="Heiman D."/>
            <person name="Hepburn T."/>
            <person name="Shea T."/>
            <person name="Sykes S."/>
            <person name="Yandava C."/>
            <person name="Alvarado L."/>
            <person name="Kodira C."/>
            <person name="Borodovsky M."/>
            <person name="Heidelberg J."/>
            <person name="Lander E."/>
            <person name="Galagan J."/>
            <person name="Nusbaum C."/>
            <person name="Birren B."/>
        </authorList>
    </citation>
    <scope>NUCLEOTIDE SEQUENCE [LARGE SCALE GENOMIC DNA]</scope>
    <source>
        <strain evidence="1">MO10</strain>
    </source>
</reference>
<dbReference type="EMBL" id="DS990136">
    <property type="protein sequence ID" value="EET23070.1"/>
    <property type="molecule type" value="Genomic_DNA"/>
</dbReference>